<dbReference type="Proteomes" id="UP000314294">
    <property type="component" value="Unassembled WGS sequence"/>
</dbReference>
<evidence type="ECO:0000313" key="2">
    <source>
        <dbReference type="EMBL" id="TNN42017.1"/>
    </source>
</evidence>
<organism evidence="2 3">
    <name type="scientific">Liparis tanakae</name>
    <name type="common">Tanaka's snailfish</name>
    <dbReference type="NCBI Taxonomy" id="230148"/>
    <lineage>
        <taxon>Eukaryota</taxon>
        <taxon>Metazoa</taxon>
        <taxon>Chordata</taxon>
        <taxon>Craniata</taxon>
        <taxon>Vertebrata</taxon>
        <taxon>Euteleostomi</taxon>
        <taxon>Actinopterygii</taxon>
        <taxon>Neopterygii</taxon>
        <taxon>Teleostei</taxon>
        <taxon>Neoteleostei</taxon>
        <taxon>Acanthomorphata</taxon>
        <taxon>Eupercaria</taxon>
        <taxon>Perciformes</taxon>
        <taxon>Cottioidei</taxon>
        <taxon>Cottales</taxon>
        <taxon>Liparidae</taxon>
        <taxon>Liparis</taxon>
    </lineage>
</organism>
<feature type="region of interest" description="Disordered" evidence="1">
    <location>
        <begin position="1"/>
        <end position="23"/>
    </location>
</feature>
<reference evidence="2 3" key="1">
    <citation type="submission" date="2019-03" db="EMBL/GenBank/DDBJ databases">
        <title>First draft genome of Liparis tanakae, snailfish: a comprehensive survey of snailfish specific genes.</title>
        <authorList>
            <person name="Kim W."/>
            <person name="Song I."/>
            <person name="Jeong J.-H."/>
            <person name="Kim D."/>
            <person name="Kim S."/>
            <person name="Ryu S."/>
            <person name="Song J.Y."/>
            <person name="Lee S.K."/>
        </authorList>
    </citation>
    <scope>NUCLEOTIDE SEQUENCE [LARGE SCALE GENOMIC DNA]</scope>
    <source>
        <tissue evidence="2">Muscle</tissue>
    </source>
</reference>
<sequence length="87" mass="9603">MKELQPEPNYTELTARKTRSQGRIREALVPVHVSPHMQSTSSSVHQHVPHAQLLRTAVDGSRGLVVPHRHLAVTRGSTRVVARDGKG</sequence>
<protein>
    <submittedName>
        <fullName evidence="2">Uncharacterized protein</fullName>
    </submittedName>
</protein>
<dbReference type="AlphaFoldDB" id="A0A4Z2FLA0"/>
<dbReference type="EMBL" id="SRLO01001067">
    <property type="protein sequence ID" value="TNN42017.1"/>
    <property type="molecule type" value="Genomic_DNA"/>
</dbReference>
<proteinExistence type="predicted"/>
<name>A0A4Z2FLA0_9TELE</name>
<accession>A0A4Z2FLA0</accession>
<evidence type="ECO:0000313" key="3">
    <source>
        <dbReference type="Proteomes" id="UP000314294"/>
    </source>
</evidence>
<evidence type="ECO:0000256" key="1">
    <source>
        <dbReference type="SAM" id="MobiDB-lite"/>
    </source>
</evidence>
<keyword evidence="3" id="KW-1185">Reference proteome</keyword>
<comment type="caution">
    <text evidence="2">The sequence shown here is derived from an EMBL/GenBank/DDBJ whole genome shotgun (WGS) entry which is preliminary data.</text>
</comment>
<gene>
    <name evidence="2" type="ORF">EYF80_047819</name>
</gene>